<dbReference type="Proteomes" id="UP001190926">
    <property type="component" value="Unassembled WGS sequence"/>
</dbReference>
<dbReference type="GO" id="GO:0048046">
    <property type="term" value="C:apoplast"/>
    <property type="evidence" value="ECO:0007669"/>
    <property type="project" value="InterPro"/>
</dbReference>
<evidence type="ECO:0000313" key="7">
    <source>
        <dbReference type="Proteomes" id="UP001190926"/>
    </source>
</evidence>
<dbReference type="InterPro" id="IPR007112">
    <property type="entry name" value="Expansin/allergen_DPBB_dom"/>
</dbReference>
<keyword evidence="3 4" id="KW-0732">Signal</keyword>
<name>A0AAD4JK67_PERFH</name>
<organism evidence="6 7">
    <name type="scientific">Perilla frutescens var. hirtella</name>
    <name type="common">Perilla citriodora</name>
    <name type="synonym">Perilla setoyensis</name>
    <dbReference type="NCBI Taxonomy" id="608512"/>
    <lineage>
        <taxon>Eukaryota</taxon>
        <taxon>Viridiplantae</taxon>
        <taxon>Streptophyta</taxon>
        <taxon>Embryophyta</taxon>
        <taxon>Tracheophyta</taxon>
        <taxon>Spermatophyta</taxon>
        <taxon>Magnoliopsida</taxon>
        <taxon>eudicotyledons</taxon>
        <taxon>Gunneridae</taxon>
        <taxon>Pentapetalae</taxon>
        <taxon>asterids</taxon>
        <taxon>lamiids</taxon>
        <taxon>Lamiales</taxon>
        <taxon>Lamiaceae</taxon>
        <taxon>Nepetoideae</taxon>
        <taxon>Elsholtzieae</taxon>
        <taxon>Perilla</taxon>
    </lineage>
</organism>
<evidence type="ECO:0000256" key="3">
    <source>
        <dbReference type="ARBA" id="ARBA00022729"/>
    </source>
</evidence>
<dbReference type="SMART" id="SM00837">
    <property type="entry name" value="DPBB_1"/>
    <property type="match status" value="1"/>
</dbReference>
<protein>
    <recommendedName>
        <fullName evidence="5">Expansin-like EG45 domain-containing protein</fullName>
    </recommendedName>
</protein>
<sequence>MAINRLMIVLIIASGLIHMASAKSGKATFYTEYTPSACYENKHEGTMIAAANPSLYNNGKACGQRYRIRCTGGTNHGDKPCRNGHVTVKIVDLCPDCASNQLDLSKQAFSKIGNPDAGVIRINYSLNGGRYVGSSN</sequence>
<dbReference type="PANTHER" id="PTHR47295">
    <property type="entry name" value="EG45-LIKE DOMAIN CONTAINING PROTEIN 1-RELATED"/>
    <property type="match status" value="1"/>
</dbReference>
<keyword evidence="2" id="KW-0964">Secreted</keyword>
<dbReference type="AlphaFoldDB" id="A0AAD4JK67"/>
<dbReference type="InterPro" id="IPR044206">
    <property type="entry name" value="EGC1/2"/>
</dbReference>
<evidence type="ECO:0000256" key="4">
    <source>
        <dbReference type="SAM" id="SignalP"/>
    </source>
</evidence>
<comment type="subcellular location">
    <subcellularLocation>
        <location evidence="1">Secreted</location>
    </subcellularLocation>
</comment>
<gene>
    <name evidence="6" type="ORF">C2S53_003214</name>
</gene>
<feature type="chain" id="PRO_5042016948" description="Expansin-like EG45 domain-containing protein" evidence="4">
    <location>
        <begin position="23"/>
        <end position="136"/>
    </location>
</feature>
<dbReference type="PROSITE" id="PS50842">
    <property type="entry name" value="EXPANSIN_EG45"/>
    <property type="match status" value="1"/>
</dbReference>
<evidence type="ECO:0000256" key="2">
    <source>
        <dbReference type="ARBA" id="ARBA00022525"/>
    </source>
</evidence>
<dbReference type="EMBL" id="SDAM02000035">
    <property type="protein sequence ID" value="KAH6835363.1"/>
    <property type="molecule type" value="Genomic_DNA"/>
</dbReference>
<reference evidence="6 7" key="1">
    <citation type="journal article" date="2021" name="Nat. Commun.">
        <title>Incipient diploidization of the medicinal plant Perilla within 10,000 years.</title>
        <authorList>
            <person name="Zhang Y."/>
            <person name="Shen Q."/>
            <person name="Leng L."/>
            <person name="Zhang D."/>
            <person name="Chen S."/>
            <person name="Shi Y."/>
            <person name="Ning Z."/>
            <person name="Chen S."/>
        </authorList>
    </citation>
    <scope>NUCLEOTIDE SEQUENCE [LARGE SCALE GENOMIC DNA]</scope>
    <source>
        <strain evidence="7">cv. PC099</strain>
    </source>
</reference>
<dbReference type="PANTHER" id="PTHR47295:SF14">
    <property type="entry name" value="OS06G0688300 PROTEIN"/>
    <property type="match status" value="1"/>
</dbReference>
<feature type="signal peptide" evidence="4">
    <location>
        <begin position="1"/>
        <end position="22"/>
    </location>
</feature>
<dbReference type="Pfam" id="PF03330">
    <property type="entry name" value="DPBB_1"/>
    <property type="match status" value="1"/>
</dbReference>
<evidence type="ECO:0000256" key="1">
    <source>
        <dbReference type="ARBA" id="ARBA00004613"/>
    </source>
</evidence>
<dbReference type="InterPro" id="IPR036908">
    <property type="entry name" value="RlpA-like_sf"/>
</dbReference>
<accession>A0AAD4JK67</accession>
<evidence type="ECO:0000259" key="5">
    <source>
        <dbReference type="PROSITE" id="PS50842"/>
    </source>
</evidence>
<dbReference type="InterPro" id="IPR009009">
    <property type="entry name" value="RlpA-like_DPBB"/>
</dbReference>
<evidence type="ECO:0000313" key="6">
    <source>
        <dbReference type="EMBL" id="KAH6835363.1"/>
    </source>
</evidence>
<dbReference type="GO" id="GO:0009627">
    <property type="term" value="P:systemic acquired resistance"/>
    <property type="evidence" value="ECO:0007669"/>
    <property type="project" value="InterPro"/>
</dbReference>
<feature type="domain" description="Expansin-like EG45" evidence="5">
    <location>
        <begin position="25"/>
        <end position="134"/>
    </location>
</feature>
<comment type="caution">
    <text evidence="6">The sequence shown here is derived from an EMBL/GenBank/DDBJ whole genome shotgun (WGS) entry which is preliminary data.</text>
</comment>
<dbReference type="Gene3D" id="2.40.40.10">
    <property type="entry name" value="RlpA-like domain"/>
    <property type="match status" value="1"/>
</dbReference>
<keyword evidence="7" id="KW-1185">Reference proteome</keyword>
<dbReference type="SUPFAM" id="SSF50685">
    <property type="entry name" value="Barwin-like endoglucanases"/>
    <property type="match status" value="1"/>
</dbReference>
<proteinExistence type="predicted"/>
<dbReference type="CDD" id="cd22269">
    <property type="entry name" value="DPBB_EG45-like"/>
    <property type="match status" value="1"/>
</dbReference>
<dbReference type="FunFam" id="2.40.40.10:FF:000005">
    <property type="entry name" value="Barwin-related endoglucanase"/>
    <property type="match status" value="1"/>
</dbReference>